<keyword evidence="3" id="KW-1185">Reference proteome</keyword>
<sequence length="138" mass="15045">MADEQNPPSSETSTQQEETLAQMKITLQSLMQSQEFIMRKLAELEGRNEPGTSTPVPSSQNNNLPASGNQNPTMLGTQESLVNPSVTVLVGTNNEASHSFITKEQLQDVLRIEAEKAGKIIATVDFQPPYPAHILSKP</sequence>
<protein>
    <submittedName>
        <fullName evidence="2">Uncharacterized protein</fullName>
    </submittedName>
</protein>
<feature type="non-terminal residue" evidence="2">
    <location>
        <position position="138"/>
    </location>
</feature>
<feature type="compositionally biased region" description="Polar residues" evidence="1">
    <location>
        <begin position="50"/>
        <end position="77"/>
    </location>
</feature>
<evidence type="ECO:0000256" key="1">
    <source>
        <dbReference type="SAM" id="MobiDB-lite"/>
    </source>
</evidence>
<dbReference type="InParanoid" id="A0A2P5AWW2"/>
<gene>
    <name evidence="2" type="ORF">TorRG33x02_339130</name>
</gene>
<comment type="caution">
    <text evidence="2">The sequence shown here is derived from an EMBL/GenBank/DDBJ whole genome shotgun (WGS) entry which is preliminary data.</text>
</comment>
<evidence type="ECO:0000313" key="3">
    <source>
        <dbReference type="Proteomes" id="UP000237000"/>
    </source>
</evidence>
<dbReference type="AlphaFoldDB" id="A0A2P5AWW2"/>
<evidence type="ECO:0000313" key="2">
    <source>
        <dbReference type="EMBL" id="PON40996.1"/>
    </source>
</evidence>
<reference evidence="3" key="1">
    <citation type="submission" date="2016-06" db="EMBL/GenBank/DDBJ databases">
        <title>Parallel loss of symbiosis genes in relatives of nitrogen-fixing non-legume Parasponia.</title>
        <authorList>
            <person name="Van Velzen R."/>
            <person name="Holmer R."/>
            <person name="Bu F."/>
            <person name="Rutten L."/>
            <person name="Van Zeijl A."/>
            <person name="Liu W."/>
            <person name="Santuari L."/>
            <person name="Cao Q."/>
            <person name="Sharma T."/>
            <person name="Shen D."/>
            <person name="Roswanjaya Y."/>
            <person name="Wardhani T."/>
            <person name="Kalhor M.S."/>
            <person name="Jansen J."/>
            <person name="Van den Hoogen J."/>
            <person name="Gungor B."/>
            <person name="Hartog M."/>
            <person name="Hontelez J."/>
            <person name="Verver J."/>
            <person name="Yang W.-C."/>
            <person name="Schijlen E."/>
            <person name="Repin R."/>
            <person name="Schilthuizen M."/>
            <person name="Schranz E."/>
            <person name="Heidstra R."/>
            <person name="Miyata K."/>
            <person name="Fedorova E."/>
            <person name="Kohlen W."/>
            <person name="Bisseling T."/>
            <person name="Smit S."/>
            <person name="Geurts R."/>
        </authorList>
    </citation>
    <scope>NUCLEOTIDE SEQUENCE [LARGE SCALE GENOMIC DNA]</scope>
    <source>
        <strain evidence="3">cv. RG33-2</strain>
    </source>
</reference>
<name>A0A2P5AWW2_TREOI</name>
<proteinExistence type="predicted"/>
<organism evidence="2 3">
    <name type="scientific">Trema orientale</name>
    <name type="common">Charcoal tree</name>
    <name type="synonym">Celtis orientalis</name>
    <dbReference type="NCBI Taxonomy" id="63057"/>
    <lineage>
        <taxon>Eukaryota</taxon>
        <taxon>Viridiplantae</taxon>
        <taxon>Streptophyta</taxon>
        <taxon>Embryophyta</taxon>
        <taxon>Tracheophyta</taxon>
        <taxon>Spermatophyta</taxon>
        <taxon>Magnoliopsida</taxon>
        <taxon>eudicotyledons</taxon>
        <taxon>Gunneridae</taxon>
        <taxon>Pentapetalae</taxon>
        <taxon>rosids</taxon>
        <taxon>fabids</taxon>
        <taxon>Rosales</taxon>
        <taxon>Cannabaceae</taxon>
        <taxon>Trema</taxon>
    </lineage>
</organism>
<feature type="region of interest" description="Disordered" evidence="1">
    <location>
        <begin position="42"/>
        <end position="77"/>
    </location>
</feature>
<accession>A0A2P5AWW2</accession>
<dbReference type="EMBL" id="JXTC01000674">
    <property type="protein sequence ID" value="PON40996.1"/>
    <property type="molecule type" value="Genomic_DNA"/>
</dbReference>
<dbReference type="Proteomes" id="UP000237000">
    <property type="component" value="Unassembled WGS sequence"/>
</dbReference>